<reference evidence="3 4" key="1">
    <citation type="submission" date="2021-03" db="EMBL/GenBank/DDBJ databases">
        <title>Isolation and description of Capnocytophaga bilenii sp. nov., a novel Capnocytophaga species, isolated from a gingivitis subject.</title>
        <authorList>
            <person name="Antezack A."/>
            <person name="Monnet-Corti V."/>
            <person name="La Scola B."/>
        </authorList>
    </citation>
    <scope>NUCLEOTIDE SEQUENCE [LARGE SCALE GENOMIC DNA]</scope>
    <source>
        <strain evidence="3 4">Marseille-Q4570</strain>
    </source>
</reference>
<keyword evidence="4" id="KW-1185">Reference proteome</keyword>
<evidence type="ECO:0000259" key="2">
    <source>
        <dbReference type="Pfam" id="PF02911"/>
    </source>
</evidence>
<feature type="domain" description="Formyl transferase N-terminal" evidence="1">
    <location>
        <begin position="1"/>
        <end position="170"/>
    </location>
</feature>
<comment type="caution">
    <text evidence="3">The sequence shown here is derived from an EMBL/GenBank/DDBJ whole genome shotgun (WGS) entry which is preliminary data.</text>
</comment>
<dbReference type="CDD" id="cd08651">
    <property type="entry name" value="FMT_core_like_4"/>
    <property type="match status" value="1"/>
</dbReference>
<dbReference type="Gene3D" id="3.40.50.12230">
    <property type="match status" value="1"/>
</dbReference>
<dbReference type="Pfam" id="PF00551">
    <property type="entry name" value="Formyl_trans_N"/>
    <property type="match status" value="1"/>
</dbReference>
<dbReference type="Pfam" id="PF02911">
    <property type="entry name" value="Formyl_trans_C"/>
    <property type="match status" value="1"/>
</dbReference>
<gene>
    <name evidence="3" type="ORF">J4N46_05650</name>
</gene>
<dbReference type="PANTHER" id="PTHR11138">
    <property type="entry name" value="METHIONYL-TRNA FORMYLTRANSFERASE"/>
    <property type="match status" value="1"/>
</dbReference>
<dbReference type="SUPFAM" id="SSF50486">
    <property type="entry name" value="FMT C-terminal domain-like"/>
    <property type="match status" value="1"/>
</dbReference>
<dbReference type="EMBL" id="JAGDYP010000003">
    <property type="protein sequence ID" value="MBO1883908.1"/>
    <property type="molecule type" value="Genomic_DNA"/>
</dbReference>
<dbReference type="InterPro" id="IPR011034">
    <property type="entry name" value="Formyl_transferase-like_C_sf"/>
</dbReference>
<dbReference type="CDD" id="cd08702">
    <property type="entry name" value="Arna_FMT_C"/>
    <property type="match status" value="1"/>
</dbReference>
<dbReference type="PANTHER" id="PTHR11138:SF5">
    <property type="entry name" value="METHIONYL-TRNA FORMYLTRANSFERASE, MITOCHONDRIAL"/>
    <property type="match status" value="1"/>
</dbReference>
<dbReference type="RefSeq" id="WP_009416923.1">
    <property type="nucleotide sequence ID" value="NZ_JAGDYP010000003.1"/>
</dbReference>
<dbReference type="GO" id="GO:0016740">
    <property type="term" value="F:transferase activity"/>
    <property type="evidence" value="ECO:0007669"/>
    <property type="project" value="UniProtKB-KW"/>
</dbReference>
<dbReference type="Proteomes" id="UP000681610">
    <property type="component" value="Unassembled WGS sequence"/>
</dbReference>
<sequence length="296" mass="34057">MRIVFIGTVDFSYRALEALIEHNFDVVGVITKRKSDFNADFCDLTPLTDKYHIPVFFRKKDNEEELIAFLKEKKPDVIYCFGWSHILPSEILSIPKYGVVGFHPTELPNNRGRHPLIWAIFLGLKRTASTFFIMDEGADTGDIISQEIVAIEETDTAETLYKKVGEIAIKQIIDFSKEFELKGENIERRKQNIAEGNAWRKRGKVDGQIDFRMSSEAIYNLVRALTHPYVGAHIKLDGEKEVKIWKVIKKSCTFVNYEPGKVLEVENNKILVKTYDGAIQIIEHEFLELPKKGQYL</sequence>
<evidence type="ECO:0000313" key="3">
    <source>
        <dbReference type="EMBL" id="MBO1883908.1"/>
    </source>
</evidence>
<organism evidence="3 4">
    <name type="scientific">Capnocytophaga bilenii</name>
    <dbReference type="NCBI Taxonomy" id="2819369"/>
    <lineage>
        <taxon>Bacteria</taxon>
        <taxon>Pseudomonadati</taxon>
        <taxon>Bacteroidota</taxon>
        <taxon>Flavobacteriia</taxon>
        <taxon>Flavobacteriales</taxon>
        <taxon>Flavobacteriaceae</taxon>
        <taxon>Capnocytophaga</taxon>
    </lineage>
</organism>
<evidence type="ECO:0000259" key="1">
    <source>
        <dbReference type="Pfam" id="PF00551"/>
    </source>
</evidence>
<dbReference type="InterPro" id="IPR005793">
    <property type="entry name" value="Formyl_trans_C"/>
</dbReference>
<name>A0ABS3PY56_9FLAO</name>
<evidence type="ECO:0000313" key="4">
    <source>
        <dbReference type="Proteomes" id="UP000681610"/>
    </source>
</evidence>
<feature type="domain" description="Formyl transferase C-terminal" evidence="2">
    <location>
        <begin position="204"/>
        <end position="285"/>
    </location>
</feature>
<keyword evidence="3" id="KW-0808">Transferase</keyword>
<dbReference type="InterPro" id="IPR002376">
    <property type="entry name" value="Formyl_transf_N"/>
</dbReference>
<protein>
    <submittedName>
        <fullName evidence="3">Formyl transferase</fullName>
    </submittedName>
</protein>
<dbReference type="SUPFAM" id="SSF53328">
    <property type="entry name" value="Formyltransferase"/>
    <property type="match status" value="1"/>
</dbReference>
<dbReference type="InterPro" id="IPR036477">
    <property type="entry name" value="Formyl_transf_N_sf"/>
</dbReference>
<proteinExistence type="predicted"/>
<accession>A0ABS3PY56</accession>